<dbReference type="InterPro" id="IPR050213">
    <property type="entry name" value="GST_superfamily"/>
</dbReference>
<dbReference type="Proteomes" id="UP000189705">
    <property type="component" value="Unplaced"/>
</dbReference>
<keyword evidence="10" id="KW-0496">Mitochondrion</keyword>
<keyword evidence="2 10" id="KW-0808">Transferase</keyword>
<feature type="domain" description="GST C-terminal" evidence="12">
    <location>
        <begin position="84"/>
        <end position="211"/>
    </location>
</feature>
<dbReference type="KEGG" id="asn:102380698"/>
<dbReference type="GO" id="GO:0004364">
    <property type="term" value="F:glutathione transferase activity"/>
    <property type="evidence" value="ECO:0007669"/>
    <property type="project" value="UniProtKB-UniRule"/>
</dbReference>
<gene>
    <name evidence="14" type="primary">GSTP1</name>
</gene>
<dbReference type="InterPro" id="IPR004045">
    <property type="entry name" value="Glutathione_S-Trfase_N"/>
</dbReference>
<dbReference type="AlphaFoldDB" id="A0A1U8DJA8"/>
<keyword evidence="10" id="KW-0963">Cytoplasm</keyword>
<dbReference type="SFLD" id="SFLDG00363">
    <property type="entry name" value="AMPS_(cytGST):_Alpha-__Mu-__Pi"/>
    <property type="match status" value="1"/>
</dbReference>
<comment type="function">
    <text evidence="8">Conjugation of reduced glutathione to a wide number of exogenous and endogenous hydrophobic electrophiles. Involved in the formation of glutathione conjugates of both prostaglandin A2 (PGA2) and prostaglandin J2 (PGJ2). Participates in the formation of novel hepoxilin regioisomers. Negatively regulates CDK5 activity via p25/p35 translocation to prevent neurodegeneration.</text>
</comment>
<organism evidence="13 14">
    <name type="scientific">Alligator sinensis</name>
    <name type="common">Chinese alligator</name>
    <dbReference type="NCBI Taxonomy" id="38654"/>
    <lineage>
        <taxon>Eukaryota</taxon>
        <taxon>Metazoa</taxon>
        <taxon>Chordata</taxon>
        <taxon>Craniata</taxon>
        <taxon>Vertebrata</taxon>
        <taxon>Euteleostomi</taxon>
        <taxon>Archelosauria</taxon>
        <taxon>Archosauria</taxon>
        <taxon>Crocodylia</taxon>
        <taxon>Alligatoridae</taxon>
        <taxon>Alligatorinae</taxon>
        <taxon>Alligator</taxon>
    </lineage>
</organism>
<evidence type="ECO:0000313" key="13">
    <source>
        <dbReference type="Proteomes" id="UP000189705"/>
    </source>
</evidence>
<keyword evidence="13" id="KW-1185">Reference proteome</keyword>
<dbReference type="SUPFAM" id="SSF52833">
    <property type="entry name" value="Thioredoxin-like"/>
    <property type="match status" value="1"/>
</dbReference>
<comment type="subcellular location">
    <subcellularLocation>
        <location evidence="10">Cytoplasm</location>
    </subcellularLocation>
    <subcellularLocation>
        <location evidence="10">Mitochondrion</location>
    </subcellularLocation>
    <subcellularLocation>
        <location evidence="10">Nucleus</location>
    </subcellularLocation>
</comment>
<dbReference type="InterPro" id="IPR003082">
    <property type="entry name" value="GST_pi"/>
</dbReference>
<accession>A0A1U8DJA8</accession>
<sequence length="211" mass="23948">MPGPFTITYFPLRGRAEAIRMLLSDQGQQWKEDVVTQELWQKGELKKSCLFGQLPKFQDGDLTLYQSNAILRHLARTFGLYGKDLKEATLLDMANDGVEDLRRKYIHLIFQKYDDGKAAYVEALPTELRSFETLLSQNHGGQTFIVGDQISFADYSLVELLHAHLLLAPGCLNAFPLLSAYVERVSARTRLCAFLDSPAHRNRSINGRDKQ</sequence>
<evidence type="ECO:0000256" key="2">
    <source>
        <dbReference type="ARBA" id="ARBA00022679"/>
    </source>
</evidence>
<dbReference type="InterPro" id="IPR010987">
    <property type="entry name" value="Glutathione-S-Trfase_C-like"/>
</dbReference>
<dbReference type="PRINTS" id="PR01268">
    <property type="entry name" value="GSTRNSFRASEP"/>
</dbReference>
<protein>
    <recommendedName>
        <fullName evidence="10">Glutathione S-transferase</fullName>
        <ecNumber evidence="10">2.5.1.18</ecNumber>
    </recommendedName>
    <alternativeName>
        <fullName evidence="10">GST class-pi</fullName>
    </alternativeName>
</protein>
<name>A0A1U8DJA8_ALLSI</name>
<dbReference type="Gene3D" id="3.40.30.10">
    <property type="entry name" value="Glutaredoxin"/>
    <property type="match status" value="1"/>
</dbReference>
<dbReference type="CDD" id="cd03076">
    <property type="entry name" value="GST_N_Pi"/>
    <property type="match status" value="1"/>
</dbReference>
<evidence type="ECO:0000256" key="10">
    <source>
        <dbReference type="RuleBase" id="RU368105"/>
    </source>
</evidence>
<evidence type="ECO:0000259" key="11">
    <source>
        <dbReference type="PROSITE" id="PS50404"/>
    </source>
</evidence>
<comment type="catalytic activity">
    <reaction evidence="5">
        <text>11(S)-hydroxy-14(S),15(S)-epoxy-(5Z,8Z,12E)-eicosatrienoate + glutathione = (11S,15S)-dihydroxy-14(R)-S-glutathionyl-(5Z,8Z,12E)-eicosatrienoate</text>
        <dbReference type="Rhea" id="RHEA:50260"/>
        <dbReference type="ChEBI" id="CHEBI:57925"/>
        <dbReference type="ChEBI" id="CHEBI:132200"/>
        <dbReference type="ChEBI" id="CHEBI:132201"/>
    </reaction>
    <physiologicalReaction direction="left-to-right" evidence="5">
        <dbReference type="Rhea" id="RHEA:50261"/>
    </physiologicalReaction>
</comment>
<dbReference type="GO" id="GO:0005829">
    <property type="term" value="C:cytosol"/>
    <property type="evidence" value="ECO:0007669"/>
    <property type="project" value="TreeGrafter"/>
</dbReference>
<dbReference type="SFLD" id="SFLDG01205">
    <property type="entry name" value="AMPS.1"/>
    <property type="match status" value="1"/>
</dbReference>
<evidence type="ECO:0000256" key="9">
    <source>
        <dbReference type="ARBA" id="ARBA00062404"/>
    </source>
</evidence>
<dbReference type="InterPro" id="IPR036249">
    <property type="entry name" value="Thioredoxin-like_sf"/>
</dbReference>
<dbReference type="STRING" id="38654.A0A1U8DJA8"/>
<dbReference type="PROSITE" id="PS50404">
    <property type="entry name" value="GST_NTER"/>
    <property type="match status" value="1"/>
</dbReference>
<dbReference type="Pfam" id="PF14497">
    <property type="entry name" value="GST_C_3"/>
    <property type="match status" value="1"/>
</dbReference>
<dbReference type="InterPro" id="IPR004046">
    <property type="entry name" value="GST_C"/>
</dbReference>
<dbReference type="InParanoid" id="A0A1U8DJA8"/>
<evidence type="ECO:0000256" key="3">
    <source>
        <dbReference type="ARBA" id="ARBA00049385"/>
    </source>
</evidence>
<dbReference type="SFLD" id="SFLDS00019">
    <property type="entry name" value="Glutathione_Transferase_(cytos"/>
    <property type="match status" value="1"/>
</dbReference>
<comment type="similarity">
    <text evidence="1 10">Belongs to the GST superfamily. Pi family.</text>
</comment>
<evidence type="ECO:0000256" key="4">
    <source>
        <dbReference type="ARBA" id="ARBA00050230"/>
    </source>
</evidence>
<evidence type="ECO:0000256" key="6">
    <source>
        <dbReference type="ARBA" id="ARBA00051481"/>
    </source>
</evidence>
<feature type="domain" description="GST N-terminal" evidence="11">
    <location>
        <begin position="3"/>
        <end position="82"/>
    </location>
</feature>
<dbReference type="RefSeq" id="XP_014381302.1">
    <property type="nucleotide sequence ID" value="XM_014525816.2"/>
</dbReference>
<dbReference type="FunFam" id="3.40.30.10:FF:000071">
    <property type="entry name" value="Glutathione S-transferase P"/>
    <property type="match status" value="1"/>
</dbReference>
<dbReference type="PROSITE" id="PS50405">
    <property type="entry name" value="GST_CTER"/>
    <property type="match status" value="1"/>
</dbReference>
<dbReference type="EC" id="2.5.1.18" evidence="10"/>
<dbReference type="FunFam" id="1.20.1050.10:FF:000053">
    <property type="entry name" value="Glutathione S-transferase P"/>
    <property type="match status" value="1"/>
</dbReference>
<dbReference type="GO" id="GO:0006749">
    <property type="term" value="P:glutathione metabolic process"/>
    <property type="evidence" value="ECO:0007669"/>
    <property type="project" value="UniProtKB-UniRule"/>
</dbReference>
<comment type="catalytic activity">
    <reaction evidence="3">
        <text>RX + glutathione = an S-substituted glutathione + a halide anion + H(+)</text>
        <dbReference type="Rhea" id="RHEA:16437"/>
        <dbReference type="ChEBI" id="CHEBI:15378"/>
        <dbReference type="ChEBI" id="CHEBI:16042"/>
        <dbReference type="ChEBI" id="CHEBI:17792"/>
        <dbReference type="ChEBI" id="CHEBI:57925"/>
        <dbReference type="ChEBI" id="CHEBI:90779"/>
        <dbReference type="EC" id="2.5.1.18"/>
    </reaction>
    <physiologicalReaction direction="left-to-right" evidence="3">
        <dbReference type="Rhea" id="RHEA:16438"/>
    </physiologicalReaction>
</comment>
<comment type="catalytic activity">
    <reaction evidence="4">
        <text>prostaglandin J2 + glutathione = prostaglandin J2-S-(S)-glutathione</text>
        <dbReference type="Rhea" id="RHEA:50808"/>
        <dbReference type="ChEBI" id="CHEBI:57925"/>
        <dbReference type="ChEBI" id="CHEBI:133396"/>
        <dbReference type="ChEBI" id="CHEBI:133772"/>
    </reaction>
    <physiologicalReaction direction="left-to-right" evidence="4">
        <dbReference type="Rhea" id="RHEA:50809"/>
    </physiologicalReaction>
</comment>
<dbReference type="GO" id="GO:0005634">
    <property type="term" value="C:nucleus"/>
    <property type="evidence" value="ECO:0007669"/>
    <property type="project" value="UniProtKB-SubCell"/>
</dbReference>
<evidence type="ECO:0000256" key="1">
    <source>
        <dbReference type="ARBA" id="ARBA00007297"/>
    </source>
</evidence>
<dbReference type="InterPro" id="IPR036282">
    <property type="entry name" value="Glutathione-S-Trfase_C_sf"/>
</dbReference>
<dbReference type="PANTHER" id="PTHR11571">
    <property type="entry name" value="GLUTATHIONE S-TRANSFERASE"/>
    <property type="match status" value="1"/>
</dbReference>
<evidence type="ECO:0000256" key="7">
    <source>
        <dbReference type="ARBA" id="ARBA00051593"/>
    </source>
</evidence>
<comment type="catalytic activity">
    <reaction evidence="6">
        <text>prostaglandin A2 + glutathione = prostaglandin A2-S-(S)-glutathione</text>
        <dbReference type="Rhea" id="RHEA:50800"/>
        <dbReference type="ChEBI" id="CHEBI:57925"/>
        <dbReference type="ChEBI" id="CHEBI:133370"/>
        <dbReference type="ChEBI" id="CHEBI:133769"/>
    </reaction>
    <physiologicalReaction direction="left-to-right" evidence="6">
        <dbReference type="Rhea" id="RHEA:50801"/>
    </physiologicalReaction>
</comment>
<evidence type="ECO:0000256" key="8">
    <source>
        <dbReference type="ARBA" id="ARBA00056425"/>
    </source>
</evidence>
<dbReference type="SUPFAM" id="SSF47616">
    <property type="entry name" value="GST C-terminal domain-like"/>
    <property type="match status" value="1"/>
</dbReference>
<dbReference type="InterPro" id="IPR040079">
    <property type="entry name" value="Glutathione_S-Trfase"/>
</dbReference>
<dbReference type="PANTHER" id="PTHR11571:SF141">
    <property type="entry name" value="GLUTATHIONE S-TRANSFERASE"/>
    <property type="match status" value="1"/>
</dbReference>
<evidence type="ECO:0000256" key="5">
    <source>
        <dbReference type="ARBA" id="ARBA00050398"/>
    </source>
</evidence>
<dbReference type="OrthoDB" id="4951845at2759"/>
<dbReference type="GeneID" id="102380698"/>
<comment type="catalytic activity">
    <reaction evidence="7">
        <text>prostaglandin J2 + glutathione = prostaglandin J2-S-(R)-glutathione</text>
        <dbReference type="Rhea" id="RHEA:50804"/>
        <dbReference type="ChEBI" id="CHEBI:57925"/>
        <dbReference type="ChEBI" id="CHEBI:133396"/>
        <dbReference type="ChEBI" id="CHEBI:133771"/>
    </reaction>
    <physiologicalReaction direction="left-to-right" evidence="7">
        <dbReference type="Rhea" id="RHEA:50805"/>
    </physiologicalReaction>
</comment>
<dbReference type="CTD" id="2950"/>
<dbReference type="Pfam" id="PF02798">
    <property type="entry name" value="GST_N"/>
    <property type="match status" value="1"/>
</dbReference>
<dbReference type="GO" id="GO:0005739">
    <property type="term" value="C:mitochondrion"/>
    <property type="evidence" value="ECO:0007669"/>
    <property type="project" value="UniProtKB-SubCell"/>
</dbReference>
<dbReference type="Gene3D" id="1.20.1050.10">
    <property type="match status" value="1"/>
</dbReference>
<evidence type="ECO:0000313" key="14">
    <source>
        <dbReference type="RefSeq" id="XP_014381302.1"/>
    </source>
</evidence>
<proteinExistence type="inferred from homology"/>
<evidence type="ECO:0000259" key="12">
    <source>
        <dbReference type="PROSITE" id="PS50405"/>
    </source>
</evidence>
<keyword evidence="10" id="KW-0539">Nucleus</keyword>
<reference evidence="14" key="1">
    <citation type="submission" date="2025-08" db="UniProtKB">
        <authorList>
            <consortium name="RefSeq"/>
        </authorList>
    </citation>
    <scope>IDENTIFICATION</scope>
</reference>
<comment type="subunit">
    <text evidence="9">Homodimer. Interacts with CDK5.</text>
</comment>
<dbReference type="eggNOG" id="KOG1695">
    <property type="taxonomic scope" value="Eukaryota"/>
</dbReference>